<accession>A0A6H1UB26</accession>
<protein>
    <submittedName>
        <fullName evidence="1">Uncharacterized protein</fullName>
    </submittedName>
</protein>
<dbReference type="RefSeq" id="WP_168659299.1">
    <property type="nucleotide sequence ID" value="NZ_CP051180.1"/>
</dbReference>
<reference evidence="1 2" key="1">
    <citation type="submission" date="2020-04" db="EMBL/GenBank/DDBJ databases">
        <title>Ferrimonas sp. S7 isolated from sea water.</title>
        <authorList>
            <person name="Bae S.S."/>
            <person name="Baek K."/>
        </authorList>
    </citation>
    <scope>NUCLEOTIDE SEQUENCE [LARGE SCALE GENOMIC DNA]</scope>
    <source>
        <strain evidence="1 2">S7</strain>
    </source>
</reference>
<name>A0A6H1UB26_9GAMM</name>
<proteinExistence type="predicted"/>
<evidence type="ECO:0000313" key="2">
    <source>
        <dbReference type="Proteomes" id="UP000501602"/>
    </source>
</evidence>
<dbReference type="KEGG" id="fes:HER31_03530"/>
<dbReference type="PROSITE" id="PS51257">
    <property type="entry name" value="PROKAR_LIPOPROTEIN"/>
    <property type="match status" value="1"/>
</dbReference>
<organism evidence="1 2">
    <name type="scientific">Ferrimonas lipolytica</name>
    <dbReference type="NCBI Taxonomy" id="2724191"/>
    <lineage>
        <taxon>Bacteria</taxon>
        <taxon>Pseudomonadati</taxon>
        <taxon>Pseudomonadota</taxon>
        <taxon>Gammaproteobacteria</taxon>
        <taxon>Alteromonadales</taxon>
        <taxon>Ferrimonadaceae</taxon>
        <taxon>Ferrimonas</taxon>
    </lineage>
</organism>
<gene>
    <name evidence="1" type="ORF">HER31_03530</name>
</gene>
<dbReference type="EMBL" id="CP051180">
    <property type="protein sequence ID" value="QIZ76038.1"/>
    <property type="molecule type" value="Genomic_DNA"/>
</dbReference>
<dbReference type="Proteomes" id="UP000501602">
    <property type="component" value="Chromosome"/>
</dbReference>
<evidence type="ECO:0000313" key="1">
    <source>
        <dbReference type="EMBL" id="QIZ76038.1"/>
    </source>
</evidence>
<sequence length="70" mass="8005">MKVFGLAVLLIGLSGCGEPQLVWVHDDKANHNFLQDRDTCSTRIGSMDADYKQMFDRCMTELGWKQQQLN</sequence>
<dbReference type="AlphaFoldDB" id="A0A6H1UB26"/>
<keyword evidence="2" id="KW-1185">Reference proteome</keyword>